<dbReference type="Proteomes" id="UP000766486">
    <property type="component" value="Unassembled WGS sequence"/>
</dbReference>
<sequence length="339" mass="36859">MPLPSRKLGKNGPEVPAVGLGLMGIGFPIYGPLPPDEERLALLDRAHELGATFWDTSDKYGDCEELIGKWFKRTGKREDIFLASKYGYFKDSFEVDSSAAACKKCCDESLTRLGVDSIDLYYLHAVNPKTPIEESMRALAELKAAGKIKHIGLSNVGSVDLRRAVKIAPVVAVQVEYSAFCRDIEGTAGTNLLATCRELGIVVVAYSPLGHGMLTSTFASGQVVGDTDMRGSFLPRFHEDNRTQNIQLASQFAALASKKGCSPAQLAVAWLLKQGDDIIPIPGTKKMTYLEENMGSLRINLTDEEESEIRTFVEDAEISGGSMPHGMEDSSFPTTVEEA</sequence>
<name>A0ABY6U4S9_BIOOC</name>
<accession>A0ABY6U4S9</accession>
<protein>
    <recommendedName>
        <fullName evidence="3">NADP-dependent oxidoreductase domain-containing protein</fullName>
    </recommendedName>
</protein>
<dbReference type="EMBL" id="CABFNS010000742">
    <property type="protein sequence ID" value="VUC26085.1"/>
    <property type="molecule type" value="Genomic_DNA"/>
</dbReference>
<feature type="domain" description="NADP-dependent oxidoreductase" evidence="3">
    <location>
        <begin position="19"/>
        <end position="312"/>
    </location>
</feature>
<feature type="region of interest" description="Disordered" evidence="2">
    <location>
        <begin position="318"/>
        <end position="339"/>
    </location>
</feature>
<comment type="caution">
    <text evidence="4">The sequence shown here is derived from an EMBL/GenBank/DDBJ whole genome shotgun (WGS) entry which is preliminary data.</text>
</comment>
<dbReference type="InterPro" id="IPR023210">
    <property type="entry name" value="NADP_OxRdtase_dom"/>
</dbReference>
<keyword evidence="5" id="KW-1185">Reference proteome</keyword>
<dbReference type="Gene3D" id="3.20.20.100">
    <property type="entry name" value="NADP-dependent oxidoreductase domain"/>
    <property type="match status" value="1"/>
</dbReference>
<dbReference type="InterPro" id="IPR050791">
    <property type="entry name" value="Aldo-Keto_reductase"/>
</dbReference>
<evidence type="ECO:0000313" key="4">
    <source>
        <dbReference type="EMBL" id="VUC26085.1"/>
    </source>
</evidence>
<reference evidence="4 5" key="1">
    <citation type="submission" date="2019-06" db="EMBL/GenBank/DDBJ databases">
        <authorList>
            <person name="Broberg M."/>
        </authorList>
    </citation>
    <scope>NUCLEOTIDE SEQUENCE [LARGE SCALE GENOMIC DNA]</scope>
</reference>
<dbReference type="InterPro" id="IPR036812">
    <property type="entry name" value="NAD(P)_OxRdtase_dom_sf"/>
</dbReference>
<gene>
    <name evidence="4" type="ORF">CLO192961_LOCUS179584</name>
</gene>
<evidence type="ECO:0000256" key="2">
    <source>
        <dbReference type="SAM" id="MobiDB-lite"/>
    </source>
</evidence>
<dbReference type="PANTHER" id="PTHR43625:SF40">
    <property type="entry name" value="ALDO-KETO REDUCTASE YAKC [NADP(+)]"/>
    <property type="match status" value="1"/>
</dbReference>
<evidence type="ECO:0000259" key="3">
    <source>
        <dbReference type="Pfam" id="PF00248"/>
    </source>
</evidence>
<keyword evidence="1" id="KW-0560">Oxidoreductase</keyword>
<evidence type="ECO:0000256" key="1">
    <source>
        <dbReference type="ARBA" id="ARBA00023002"/>
    </source>
</evidence>
<dbReference type="PANTHER" id="PTHR43625">
    <property type="entry name" value="AFLATOXIN B1 ALDEHYDE REDUCTASE"/>
    <property type="match status" value="1"/>
</dbReference>
<organism evidence="4 5">
    <name type="scientific">Bionectria ochroleuca</name>
    <name type="common">Gliocladium roseum</name>
    <dbReference type="NCBI Taxonomy" id="29856"/>
    <lineage>
        <taxon>Eukaryota</taxon>
        <taxon>Fungi</taxon>
        <taxon>Dikarya</taxon>
        <taxon>Ascomycota</taxon>
        <taxon>Pezizomycotina</taxon>
        <taxon>Sordariomycetes</taxon>
        <taxon>Hypocreomycetidae</taxon>
        <taxon>Hypocreales</taxon>
        <taxon>Bionectriaceae</taxon>
        <taxon>Clonostachys</taxon>
    </lineage>
</organism>
<dbReference type="Pfam" id="PF00248">
    <property type="entry name" value="Aldo_ket_red"/>
    <property type="match status" value="1"/>
</dbReference>
<dbReference type="SUPFAM" id="SSF51430">
    <property type="entry name" value="NAD(P)-linked oxidoreductase"/>
    <property type="match status" value="1"/>
</dbReference>
<proteinExistence type="predicted"/>
<evidence type="ECO:0000313" key="5">
    <source>
        <dbReference type="Proteomes" id="UP000766486"/>
    </source>
</evidence>